<dbReference type="OrthoDB" id="261426at2759"/>
<feature type="binding site" evidence="5">
    <location>
        <position position="310"/>
    </location>
    <ligand>
        <name>Zn(2+)</name>
        <dbReference type="ChEBI" id="CHEBI:29105"/>
    </ligand>
</feature>
<dbReference type="Pfam" id="PF02574">
    <property type="entry name" value="S-methyl_trans"/>
    <property type="match status" value="1"/>
</dbReference>
<dbReference type="NCBIfam" id="NF007020">
    <property type="entry name" value="PRK09485.1"/>
    <property type="match status" value="1"/>
</dbReference>
<dbReference type="KEGG" id="gtt:GUITHDRAFT_66436"/>
<dbReference type="GO" id="GO:0046872">
    <property type="term" value="F:metal ion binding"/>
    <property type="evidence" value="ECO:0007669"/>
    <property type="project" value="UniProtKB-KW"/>
</dbReference>
<keyword evidence="3 5" id="KW-0479">Metal-binding</keyword>
<dbReference type="GO" id="GO:0009086">
    <property type="term" value="P:methionine biosynthetic process"/>
    <property type="evidence" value="ECO:0007669"/>
    <property type="project" value="TreeGrafter"/>
</dbReference>
<dbReference type="EnsemblProtists" id="EKX50998">
    <property type="protein sequence ID" value="EKX50998"/>
    <property type="gene ID" value="GUITHDRAFT_66436"/>
</dbReference>
<dbReference type="PANTHER" id="PTHR46015">
    <property type="entry name" value="ZGC:172121"/>
    <property type="match status" value="1"/>
</dbReference>
<keyword evidence="2 5" id="KW-0808">Transferase</keyword>
<dbReference type="InterPro" id="IPR051486">
    <property type="entry name" value="Hcy_S-methyltransferase"/>
</dbReference>
<accession>L1JSD9</accession>
<evidence type="ECO:0000313" key="8">
    <source>
        <dbReference type="EnsemblProtists" id="EKX50998"/>
    </source>
</evidence>
<reference evidence="8" key="3">
    <citation type="submission" date="2015-06" db="UniProtKB">
        <authorList>
            <consortium name="EnsemblProtists"/>
        </authorList>
    </citation>
    <scope>IDENTIFICATION</scope>
</reference>
<dbReference type="STRING" id="905079.L1JSD9"/>
<reference evidence="9" key="2">
    <citation type="submission" date="2012-11" db="EMBL/GenBank/DDBJ databases">
        <authorList>
            <person name="Kuo A."/>
            <person name="Curtis B.A."/>
            <person name="Tanifuji G."/>
            <person name="Burki F."/>
            <person name="Gruber A."/>
            <person name="Irimia M."/>
            <person name="Maruyama S."/>
            <person name="Arias M.C."/>
            <person name="Ball S.G."/>
            <person name="Gile G.H."/>
            <person name="Hirakawa Y."/>
            <person name="Hopkins J.F."/>
            <person name="Rensing S.A."/>
            <person name="Schmutz J."/>
            <person name="Symeonidi A."/>
            <person name="Elias M."/>
            <person name="Eveleigh R.J."/>
            <person name="Herman E.K."/>
            <person name="Klute M.J."/>
            <person name="Nakayama T."/>
            <person name="Obornik M."/>
            <person name="Reyes-Prieto A."/>
            <person name="Armbrust E.V."/>
            <person name="Aves S.J."/>
            <person name="Beiko R.G."/>
            <person name="Coutinho P."/>
            <person name="Dacks J.B."/>
            <person name="Durnford D.G."/>
            <person name="Fast N.M."/>
            <person name="Green B.R."/>
            <person name="Grisdale C."/>
            <person name="Hempe F."/>
            <person name="Henrissat B."/>
            <person name="Hoppner M.P."/>
            <person name="Ishida K.-I."/>
            <person name="Kim E."/>
            <person name="Koreny L."/>
            <person name="Kroth P.G."/>
            <person name="Liu Y."/>
            <person name="Malik S.-B."/>
            <person name="Maier U.G."/>
            <person name="McRose D."/>
            <person name="Mock T."/>
            <person name="Neilson J.A."/>
            <person name="Onodera N.T."/>
            <person name="Poole A.M."/>
            <person name="Pritham E.J."/>
            <person name="Richards T.A."/>
            <person name="Rocap G."/>
            <person name="Roy S.W."/>
            <person name="Sarai C."/>
            <person name="Schaack S."/>
            <person name="Shirato S."/>
            <person name="Slamovits C.H."/>
            <person name="Spencer D.F."/>
            <person name="Suzuki S."/>
            <person name="Worden A.Z."/>
            <person name="Zauner S."/>
            <person name="Barry K."/>
            <person name="Bell C."/>
            <person name="Bharti A.K."/>
            <person name="Crow J.A."/>
            <person name="Grimwood J."/>
            <person name="Kramer R."/>
            <person name="Lindquist E."/>
            <person name="Lucas S."/>
            <person name="Salamov A."/>
            <person name="McFadden G.I."/>
            <person name="Lane C.E."/>
            <person name="Keeling P.J."/>
            <person name="Gray M.W."/>
            <person name="Grigoriev I.V."/>
            <person name="Archibald J.M."/>
        </authorList>
    </citation>
    <scope>NUCLEOTIDE SEQUENCE</scope>
    <source>
        <strain evidence="9">CCMP2712</strain>
    </source>
</reference>
<evidence type="ECO:0000256" key="2">
    <source>
        <dbReference type="ARBA" id="ARBA00022679"/>
    </source>
</evidence>
<keyword evidence="1 5" id="KW-0489">Methyltransferase</keyword>
<name>L1JSD9_GUITC</name>
<organism evidence="7">
    <name type="scientific">Guillardia theta (strain CCMP2712)</name>
    <name type="common">Cryptophyte</name>
    <dbReference type="NCBI Taxonomy" id="905079"/>
    <lineage>
        <taxon>Eukaryota</taxon>
        <taxon>Cryptophyceae</taxon>
        <taxon>Pyrenomonadales</taxon>
        <taxon>Geminigeraceae</taxon>
        <taxon>Guillardia</taxon>
    </lineage>
</organism>
<dbReference type="SUPFAM" id="SSF82282">
    <property type="entry name" value="Homocysteine S-methyltransferase"/>
    <property type="match status" value="1"/>
</dbReference>
<feature type="binding site" evidence="5">
    <location>
        <position position="243"/>
    </location>
    <ligand>
        <name>Zn(2+)</name>
        <dbReference type="ChEBI" id="CHEBI:29105"/>
    </ligand>
</feature>
<dbReference type="PROSITE" id="PS50970">
    <property type="entry name" value="HCY"/>
    <property type="match status" value="1"/>
</dbReference>
<dbReference type="HOGENOM" id="CLU_004914_3_2_1"/>
<dbReference type="GO" id="GO:0008898">
    <property type="term" value="F:S-adenosylmethionine-homocysteine S-methyltransferase activity"/>
    <property type="evidence" value="ECO:0007669"/>
    <property type="project" value="TreeGrafter"/>
</dbReference>
<evidence type="ECO:0000259" key="6">
    <source>
        <dbReference type="PROSITE" id="PS50970"/>
    </source>
</evidence>
<dbReference type="GO" id="GO:0032259">
    <property type="term" value="P:methylation"/>
    <property type="evidence" value="ECO:0007669"/>
    <property type="project" value="UniProtKB-KW"/>
</dbReference>
<dbReference type="RefSeq" id="XP_005837978.1">
    <property type="nucleotide sequence ID" value="XM_005837921.1"/>
</dbReference>
<reference evidence="7 9" key="1">
    <citation type="journal article" date="2012" name="Nature">
        <title>Algal genomes reveal evolutionary mosaicism and the fate of nucleomorphs.</title>
        <authorList>
            <consortium name="DOE Joint Genome Institute"/>
            <person name="Curtis B.A."/>
            <person name="Tanifuji G."/>
            <person name="Burki F."/>
            <person name="Gruber A."/>
            <person name="Irimia M."/>
            <person name="Maruyama S."/>
            <person name="Arias M.C."/>
            <person name="Ball S.G."/>
            <person name="Gile G.H."/>
            <person name="Hirakawa Y."/>
            <person name="Hopkins J.F."/>
            <person name="Kuo A."/>
            <person name="Rensing S.A."/>
            <person name="Schmutz J."/>
            <person name="Symeonidi A."/>
            <person name="Elias M."/>
            <person name="Eveleigh R.J."/>
            <person name="Herman E.K."/>
            <person name="Klute M.J."/>
            <person name="Nakayama T."/>
            <person name="Obornik M."/>
            <person name="Reyes-Prieto A."/>
            <person name="Armbrust E.V."/>
            <person name="Aves S.J."/>
            <person name="Beiko R.G."/>
            <person name="Coutinho P."/>
            <person name="Dacks J.B."/>
            <person name="Durnford D.G."/>
            <person name="Fast N.M."/>
            <person name="Green B.R."/>
            <person name="Grisdale C.J."/>
            <person name="Hempel F."/>
            <person name="Henrissat B."/>
            <person name="Hoppner M.P."/>
            <person name="Ishida K."/>
            <person name="Kim E."/>
            <person name="Koreny L."/>
            <person name="Kroth P.G."/>
            <person name="Liu Y."/>
            <person name="Malik S.B."/>
            <person name="Maier U.G."/>
            <person name="McRose D."/>
            <person name="Mock T."/>
            <person name="Neilson J.A."/>
            <person name="Onodera N.T."/>
            <person name="Poole A.M."/>
            <person name="Pritham E.J."/>
            <person name="Richards T.A."/>
            <person name="Rocap G."/>
            <person name="Roy S.W."/>
            <person name="Sarai C."/>
            <person name="Schaack S."/>
            <person name="Shirato S."/>
            <person name="Slamovits C.H."/>
            <person name="Spencer D.F."/>
            <person name="Suzuki S."/>
            <person name="Worden A.Z."/>
            <person name="Zauner S."/>
            <person name="Barry K."/>
            <person name="Bell C."/>
            <person name="Bharti A.K."/>
            <person name="Crow J.A."/>
            <person name="Grimwood J."/>
            <person name="Kramer R."/>
            <person name="Lindquist E."/>
            <person name="Lucas S."/>
            <person name="Salamov A."/>
            <person name="McFadden G.I."/>
            <person name="Lane C.E."/>
            <person name="Keeling P.J."/>
            <person name="Gray M.W."/>
            <person name="Grigoriev I.V."/>
            <person name="Archibald J.M."/>
        </authorList>
    </citation>
    <scope>NUCLEOTIDE SEQUENCE</scope>
    <source>
        <strain evidence="7 9">CCMP2712</strain>
    </source>
</reference>
<evidence type="ECO:0000256" key="3">
    <source>
        <dbReference type="ARBA" id="ARBA00022723"/>
    </source>
</evidence>
<dbReference type="Proteomes" id="UP000011087">
    <property type="component" value="Unassembled WGS sequence"/>
</dbReference>
<proteinExistence type="predicted"/>
<dbReference type="AlphaFoldDB" id="L1JSD9"/>
<dbReference type="PANTHER" id="PTHR46015:SF1">
    <property type="entry name" value="HOMOCYSTEINE S-METHYLTRANSFERASE-LIKE ISOFORM 1"/>
    <property type="match status" value="1"/>
</dbReference>
<dbReference type="GO" id="GO:0033528">
    <property type="term" value="P:S-methylmethionine cycle"/>
    <property type="evidence" value="ECO:0007669"/>
    <property type="project" value="TreeGrafter"/>
</dbReference>
<dbReference type="InterPro" id="IPR036589">
    <property type="entry name" value="HCY_dom_sf"/>
</dbReference>
<evidence type="ECO:0000256" key="5">
    <source>
        <dbReference type="PROSITE-ProRule" id="PRU00333"/>
    </source>
</evidence>
<dbReference type="EMBL" id="JH992977">
    <property type="protein sequence ID" value="EKX50998.1"/>
    <property type="molecule type" value="Genomic_DNA"/>
</dbReference>
<dbReference type="Gene3D" id="3.20.20.330">
    <property type="entry name" value="Homocysteine-binding-like domain"/>
    <property type="match status" value="1"/>
</dbReference>
<dbReference type="InterPro" id="IPR003726">
    <property type="entry name" value="HCY_dom"/>
</dbReference>
<keyword evidence="4 5" id="KW-0862">Zinc</keyword>
<dbReference type="PaxDb" id="55529-EKX50998"/>
<evidence type="ECO:0000313" key="9">
    <source>
        <dbReference type="Proteomes" id="UP000011087"/>
    </source>
</evidence>
<feature type="domain" description="Hcy-binding" evidence="6">
    <location>
        <begin position="7"/>
        <end position="325"/>
    </location>
</feature>
<gene>
    <name evidence="7" type="ORF">GUITHDRAFT_66436</name>
</gene>
<sequence length="327" mass="36218">MADNFTRFVSAIGDKTRPFVLDGGQATQMEREGVDLSGHLWSARLLCDNPAMIKKTHVAFFLAGADVVVSASYQGTVEGFKRAGMSEEEGKRLLRFSIQLIKEARNEAWEQMVKDGSSAGRIKPFAGASVGCYAASLADGSEYTGSSYGITPEELRGFHLERLKLFAEEAPDVFAFETIPNMMEVEAIIDVLNDPQILATNIPAWISVCCKDDETLSSDESVEEFAKFVASRTRLLVSVGVNCVHPRHVEKILSTMRAYCDLPLVVYPNKGEKFDTARREWVPGTAMDDEDFCKLSDSWRANGATMIGGCCRTSVDTIRLLRERLMR</sequence>
<dbReference type="eggNOG" id="KOG1579">
    <property type="taxonomic scope" value="Eukaryota"/>
</dbReference>
<dbReference type="OMA" id="CSQPEVI"/>
<evidence type="ECO:0000313" key="7">
    <source>
        <dbReference type="EMBL" id="EKX50998.1"/>
    </source>
</evidence>
<protein>
    <recommendedName>
        <fullName evidence="6">Hcy-binding domain-containing protein</fullName>
    </recommendedName>
</protein>
<feature type="binding site" evidence="5">
    <location>
        <position position="311"/>
    </location>
    <ligand>
        <name>Zn(2+)</name>
        <dbReference type="ChEBI" id="CHEBI:29105"/>
    </ligand>
</feature>
<evidence type="ECO:0000256" key="4">
    <source>
        <dbReference type="ARBA" id="ARBA00022833"/>
    </source>
</evidence>
<dbReference type="GeneID" id="17307646"/>
<comment type="cofactor">
    <cofactor evidence="5">
        <name>Zn(2+)</name>
        <dbReference type="ChEBI" id="CHEBI:29105"/>
    </cofactor>
</comment>
<evidence type="ECO:0000256" key="1">
    <source>
        <dbReference type="ARBA" id="ARBA00022603"/>
    </source>
</evidence>
<keyword evidence="9" id="KW-1185">Reference proteome</keyword>